<dbReference type="Proteomes" id="UP000326570">
    <property type="component" value="Unassembled WGS sequence"/>
</dbReference>
<accession>A0A5N1IRR7</accession>
<evidence type="ECO:0000313" key="3">
    <source>
        <dbReference type="Proteomes" id="UP000326570"/>
    </source>
</evidence>
<reference evidence="2 3" key="1">
    <citation type="submission" date="2019-09" db="EMBL/GenBank/DDBJ databases">
        <title>Genome sequence of Adhaeribacter sp. M2.</title>
        <authorList>
            <person name="Srinivasan S."/>
        </authorList>
    </citation>
    <scope>NUCLEOTIDE SEQUENCE [LARGE SCALE GENOMIC DNA]</scope>
    <source>
        <strain evidence="2 3">M2</strain>
    </source>
</reference>
<comment type="caution">
    <text evidence="2">The sequence shown here is derived from an EMBL/GenBank/DDBJ whole genome shotgun (WGS) entry which is preliminary data.</text>
</comment>
<dbReference type="EMBL" id="VTWT01000006">
    <property type="protein sequence ID" value="KAA9332865.1"/>
    <property type="molecule type" value="Genomic_DNA"/>
</dbReference>
<protein>
    <submittedName>
        <fullName evidence="2">Uncharacterized protein</fullName>
    </submittedName>
</protein>
<evidence type="ECO:0000256" key="1">
    <source>
        <dbReference type="SAM" id="SignalP"/>
    </source>
</evidence>
<name>A0A5N1IRR7_9BACT</name>
<evidence type="ECO:0000313" key="2">
    <source>
        <dbReference type="EMBL" id="KAA9332865.1"/>
    </source>
</evidence>
<proteinExistence type="predicted"/>
<dbReference type="AlphaFoldDB" id="A0A5N1IRR7"/>
<feature type="chain" id="PRO_5024988448" evidence="1">
    <location>
        <begin position="20"/>
        <end position="529"/>
    </location>
</feature>
<gene>
    <name evidence="2" type="ORF">F0P94_12790</name>
</gene>
<sequence length="529" mass="60052">MPRSILILFLVSSFCLSCARSNFFQKTALVDQAEKEKIASGNIPDSVTVTVGRHYDKGFLQRLFFGKHYRELWATPVKLPVFRMQEAQGGLSPVSLGGGFQTTSLTLKTETGKQYVLRSLDKDPQKTLPKGLRKSFVVNVVRDQTSAANPFAPLVLPDLSKAAGIFYTSPAIYYVTENDSTFGKFSPRINGKVMLLEEKFDGKQNLTPMFGNATDLVDSEEMLLNRFEKNNYQIDQSLFARSRLFDVLIGDWDRHEGQWQWAVYKNDGQTLYKPVPKDRDQTFYRFEDGIITWLASNRLLLKKFQTFHEDYGYLPGWLFNARFIDARALNEVTQAEWVRHAEEIKAALTDDVIERAFRELPAPIYAKTGPVTIFRLKSRRDKLPQAAAKIYEILAEDVTVAGSDEPEIFKATRLPSGETKVEVFRKGSKEKEPFYSRTFHPDETDAITLHGLGGNDEFEISGQARKAIRLNVYGGEGEDELTDTSKISGSNRNIKVYDTKRGIQMELTPEIKKKLSKDVAIHAYDREGL</sequence>
<organism evidence="2 3">
    <name type="scientific">Adhaeribacter soli</name>
    <dbReference type="NCBI Taxonomy" id="2607655"/>
    <lineage>
        <taxon>Bacteria</taxon>
        <taxon>Pseudomonadati</taxon>
        <taxon>Bacteroidota</taxon>
        <taxon>Cytophagia</taxon>
        <taxon>Cytophagales</taxon>
        <taxon>Hymenobacteraceae</taxon>
        <taxon>Adhaeribacter</taxon>
    </lineage>
</organism>
<keyword evidence="3" id="KW-1185">Reference proteome</keyword>
<keyword evidence="1" id="KW-0732">Signal</keyword>
<feature type="signal peptide" evidence="1">
    <location>
        <begin position="1"/>
        <end position="19"/>
    </location>
</feature>